<accession>A0ABP7PVX4</accession>
<gene>
    <name evidence="2" type="ORF">GCM10022278_31900</name>
</gene>
<evidence type="ECO:0000313" key="2">
    <source>
        <dbReference type="EMBL" id="GAA3972183.1"/>
    </source>
</evidence>
<dbReference type="RefSeq" id="WP_344808181.1">
    <property type="nucleotide sequence ID" value="NZ_BAABBO010000014.1"/>
</dbReference>
<comment type="caution">
    <text evidence="2">The sequence shown here is derived from an EMBL/GenBank/DDBJ whole genome shotgun (WGS) entry which is preliminary data.</text>
</comment>
<name>A0ABP7PVX4_9GAMM</name>
<keyword evidence="3" id="KW-1185">Reference proteome</keyword>
<protein>
    <submittedName>
        <fullName evidence="2">Competence protein CoiA family protein</fullName>
    </submittedName>
</protein>
<dbReference type="Pfam" id="PF25164">
    <property type="entry name" value="CoiA_N"/>
    <property type="match status" value="1"/>
</dbReference>
<organism evidence="2 3">
    <name type="scientific">Allohahella marinimesophila</name>
    <dbReference type="NCBI Taxonomy" id="1054972"/>
    <lineage>
        <taxon>Bacteria</taxon>
        <taxon>Pseudomonadati</taxon>
        <taxon>Pseudomonadota</taxon>
        <taxon>Gammaproteobacteria</taxon>
        <taxon>Oceanospirillales</taxon>
        <taxon>Hahellaceae</taxon>
        <taxon>Allohahella</taxon>
    </lineage>
</organism>
<dbReference type="InterPro" id="IPR057253">
    <property type="entry name" value="CoiA-like_N"/>
</dbReference>
<evidence type="ECO:0000313" key="3">
    <source>
        <dbReference type="Proteomes" id="UP001501337"/>
    </source>
</evidence>
<proteinExistence type="predicted"/>
<dbReference type="Proteomes" id="UP001501337">
    <property type="component" value="Unassembled WGS sequence"/>
</dbReference>
<reference evidence="3" key="1">
    <citation type="journal article" date="2019" name="Int. J. Syst. Evol. Microbiol.">
        <title>The Global Catalogue of Microorganisms (GCM) 10K type strain sequencing project: providing services to taxonomists for standard genome sequencing and annotation.</title>
        <authorList>
            <consortium name="The Broad Institute Genomics Platform"/>
            <consortium name="The Broad Institute Genome Sequencing Center for Infectious Disease"/>
            <person name="Wu L."/>
            <person name="Ma J."/>
        </authorList>
    </citation>
    <scope>NUCLEOTIDE SEQUENCE [LARGE SCALE GENOMIC DNA]</scope>
    <source>
        <strain evidence="3">JCM 17555</strain>
    </source>
</reference>
<evidence type="ECO:0000259" key="1">
    <source>
        <dbReference type="Pfam" id="PF25164"/>
    </source>
</evidence>
<dbReference type="EMBL" id="BAABBO010000014">
    <property type="protein sequence ID" value="GAA3972183.1"/>
    <property type="molecule type" value="Genomic_DNA"/>
</dbReference>
<feature type="domain" description="Competence protein CoiA-like N-terminal" evidence="1">
    <location>
        <begin position="29"/>
        <end position="61"/>
    </location>
</feature>
<sequence length="357" mass="40775">MIKYRFARSLSGILADINTIDGSSRIVANKYHCIGCDQEMVARIGERNAKHFAHRSVENCSPITYLHKLAQQTFMLTYERCLAEKTPFMFTITRPWSCTRHEALTGEPCVGEETVDVDLTQYFKKIEVEKGYKGFVPDILLTSNSGRVLFVEIAVTHTCEPNKIALGEKIIELTIKHEDHIEPIAAAHLRENRVRCHNFEKATRHGDICQAPCDRRLNVFVVYRSGKSILLEASIQEYQRIIARESVLHQEVTGWVRSQSSQISTYKEKVHDAYFKGIRLKNCYLCRYHGAGGIDSAVFCKLKKQDVASNDATTCSSYRPVSNKAEWDRIDTTNQAFAERKYDRALVNRFLPSLGRN</sequence>